<accession>A0A2R4P2S9</accession>
<keyword evidence="2" id="KW-0449">Lipoprotein</keyword>
<dbReference type="SUPFAM" id="SSF160387">
    <property type="entry name" value="NosL/MerB-like"/>
    <property type="match status" value="2"/>
</dbReference>
<gene>
    <name evidence="2" type="ORF">CCS77_1936</name>
</gene>
<dbReference type="RefSeq" id="WP_107917257.1">
    <property type="nucleotide sequence ID" value="NZ_CP021642.1"/>
</dbReference>
<name>A0A2R4P2S9_9BACT</name>
<sequence length="372" mass="41109">MILRSVLASALLASLLFATCTHDHGAATNKMQPMFQSVEPSKATLVGSGEGKEYCAVCGMNLVKFYKTNHVYNGKQVASLHCLYELTEGKIPSDAQVVDTKNLNLIDVNKAFYVVGSSVKGTMTRNSKYAFSTEADAKEFQAANGGEIMNFAKAYEVAGQDFAGDNKMIKAKREDGVYAHGKEFYEANCDKTDPKNFKAISELKAHLKKVCDAKEANKAPEYDKHLQAAALYLWDAPANLGKEGKEAKAKKPERIVVPEGTRCAVCGMIVKNSPWATLIKADGKDYYFDGVKDMAQFYYANDKMKEAYVSDYYTLEKLDAKDAFYVHGSNVFGPMGEEFIPFKDEAKAQSFMKDHAGKGVIKFDEIKTFIGK</sequence>
<proteinExistence type="predicted"/>
<dbReference type="Proteomes" id="UP000241854">
    <property type="component" value="Chromosome"/>
</dbReference>
<evidence type="ECO:0000313" key="3">
    <source>
        <dbReference type="Proteomes" id="UP000241854"/>
    </source>
</evidence>
<dbReference type="EMBL" id="CP021642">
    <property type="protein sequence ID" value="AVX44997.1"/>
    <property type="molecule type" value="Genomic_DNA"/>
</dbReference>
<dbReference type="InterPro" id="IPR008719">
    <property type="entry name" value="N2O_reductase_NosL"/>
</dbReference>
<organism evidence="2 3">
    <name type="scientific">Campylobacter concisus</name>
    <dbReference type="NCBI Taxonomy" id="199"/>
    <lineage>
        <taxon>Bacteria</taxon>
        <taxon>Pseudomonadati</taxon>
        <taxon>Campylobacterota</taxon>
        <taxon>Epsilonproteobacteria</taxon>
        <taxon>Campylobacterales</taxon>
        <taxon>Campylobacteraceae</taxon>
        <taxon>Campylobacter</taxon>
    </lineage>
</organism>
<dbReference type="AlphaFoldDB" id="A0A2R4P2S9"/>
<feature type="chain" id="PRO_5015350251" evidence="1">
    <location>
        <begin position="19"/>
        <end position="372"/>
    </location>
</feature>
<evidence type="ECO:0000256" key="1">
    <source>
        <dbReference type="SAM" id="SignalP"/>
    </source>
</evidence>
<dbReference type="Pfam" id="PF05573">
    <property type="entry name" value="NosL"/>
    <property type="match status" value="2"/>
</dbReference>
<evidence type="ECO:0000313" key="2">
    <source>
        <dbReference type="EMBL" id="AVX44997.1"/>
    </source>
</evidence>
<protein>
    <submittedName>
        <fullName evidence="2">Nitrous oxide reductase maturation protein, outer-membrane lipoprotein NosL</fullName>
    </submittedName>
</protein>
<feature type="signal peptide" evidence="1">
    <location>
        <begin position="1"/>
        <end position="18"/>
    </location>
</feature>
<dbReference type="PANTHER" id="PTHR41247:SF1">
    <property type="entry name" value="HTH-TYPE TRANSCRIPTIONAL REPRESSOR YCNK"/>
    <property type="match status" value="1"/>
</dbReference>
<dbReference type="Gene3D" id="3.30.70.2050">
    <property type="match status" value="2"/>
</dbReference>
<keyword evidence="1" id="KW-0732">Signal</keyword>
<reference evidence="2 3" key="1">
    <citation type="journal article" date="2018" name="Emerg. Microbes Infect.">
        <title>Genomic analysis of oral Campylobacter concisus strains identified a potential bacterial molecular marker associated with active Crohn's disease.</title>
        <authorList>
            <person name="Liu F."/>
            <person name="Ma R."/>
            <person name="Tay C.Y.A."/>
            <person name="Octavia S."/>
            <person name="Lan R."/>
            <person name="Chung H.K.L."/>
            <person name="Riordan S.M."/>
            <person name="Grimm M.C."/>
            <person name="Leong R.W."/>
            <person name="Tanaka M.M."/>
            <person name="Connor S."/>
            <person name="Zhang L."/>
        </authorList>
    </citation>
    <scope>NUCLEOTIDE SEQUENCE [LARGE SCALE GENOMIC DNA]</scope>
    <source>
        <strain evidence="2 3">P2CDO4</strain>
    </source>
</reference>
<dbReference type="PANTHER" id="PTHR41247">
    <property type="entry name" value="HTH-TYPE TRANSCRIPTIONAL REPRESSOR YCNK"/>
    <property type="match status" value="1"/>
</dbReference>